<proteinExistence type="predicted"/>
<organism evidence="1 2">
    <name type="scientific">Araneus ventricosus</name>
    <name type="common">Orbweaver spider</name>
    <name type="synonym">Epeira ventricosa</name>
    <dbReference type="NCBI Taxonomy" id="182803"/>
    <lineage>
        <taxon>Eukaryota</taxon>
        <taxon>Metazoa</taxon>
        <taxon>Ecdysozoa</taxon>
        <taxon>Arthropoda</taxon>
        <taxon>Chelicerata</taxon>
        <taxon>Arachnida</taxon>
        <taxon>Araneae</taxon>
        <taxon>Araneomorphae</taxon>
        <taxon>Entelegynae</taxon>
        <taxon>Araneoidea</taxon>
        <taxon>Araneidae</taxon>
        <taxon>Araneus</taxon>
    </lineage>
</organism>
<keyword evidence="2" id="KW-1185">Reference proteome</keyword>
<evidence type="ECO:0000313" key="1">
    <source>
        <dbReference type="EMBL" id="GBO01946.1"/>
    </source>
</evidence>
<sequence>MEKTSRILDPTRQQGTVQSGGASVMVWSLCSWGEMGPLIRLETALTACCSEEISTTSHSYGFEKCPAGSMGELSPGYLQTSVESIPHRVAALLCVREGPTQYYASVPVFLALQLCFKQTNEQNHKHPSSTFNKYKSNVRHFLLKYSRLSINRDRIIRDDVLPKRSSDCGRWNVREDRISLNPSYCIGIVQPTSSPARLQLDCSENGDEEAVK</sequence>
<accession>A0A4Y2TS53</accession>
<evidence type="ECO:0000313" key="2">
    <source>
        <dbReference type="Proteomes" id="UP000499080"/>
    </source>
</evidence>
<dbReference type="AlphaFoldDB" id="A0A4Y2TS53"/>
<reference evidence="1 2" key="1">
    <citation type="journal article" date="2019" name="Sci. Rep.">
        <title>Orb-weaving spider Araneus ventricosus genome elucidates the spidroin gene catalogue.</title>
        <authorList>
            <person name="Kono N."/>
            <person name="Nakamura H."/>
            <person name="Ohtoshi R."/>
            <person name="Moran D.A.P."/>
            <person name="Shinohara A."/>
            <person name="Yoshida Y."/>
            <person name="Fujiwara M."/>
            <person name="Mori M."/>
            <person name="Tomita M."/>
            <person name="Arakawa K."/>
        </authorList>
    </citation>
    <scope>NUCLEOTIDE SEQUENCE [LARGE SCALE GENOMIC DNA]</scope>
</reference>
<dbReference type="Proteomes" id="UP000499080">
    <property type="component" value="Unassembled WGS sequence"/>
</dbReference>
<protein>
    <submittedName>
        <fullName evidence="1">Uncharacterized protein</fullName>
    </submittedName>
</protein>
<gene>
    <name evidence="1" type="ORF">AVEN_141646_1</name>
</gene>
<dbReference type="EMBL" id="BGPR01029850">
    <property type="protein sequence ID" value="GBO01946.1"/>
    <property type="molecule type" value="Genomic_DNA"/>
</dbReference>
<dbReference type="OrthoDB" id="6246393at2759"/>
<comment type="caution">
    <text evidence="1">The sequence shown here is derived from an EMBL/GenBank/DDBJ whole genome shotgun (WGS) entry which is preliminary data.</text>
</comment>
<name>A0A4Y2TS53_ARAVE</name>